<dbReference type="Gene3D" id="3.90.1070.10">
    <property type="match status" value="1"/>
</dbReference>
<evidence type="ECO:0000313" key="1">
    <source>
        <dbReference type="EMBL" id="HHP04907.1"/>
    </source>
</evidence>
<organism evidence="1">
    <name type="scientific">Thermofilum pendens</name>
    <dbReference type="NCBI Taxonomy" id="2269"/>
    <lineage>
        <taxon>Archaea</taxon>
        <taxon>Thermoproteota</taxon>
        <taxon>Thermoprotei</taxon>
        <taxon>Thermofilales</taxon>
        <taxon>Thermofilaceae</taxon>
        <taxon>Thermofilum</taxon>
    </lineage>
</organism>
<dbReference type="SUPFAM" id="SSF56784">
    <property type="entry name" value="HAD-like"/>
    <property type="match status" value="1"/>
</dbReference>
<accession>A0A7J3X716</accession>
<dbReference type="PANTHER" id="PTHR10000:SF8">
    <property type="entry name" value="HAD SUPERFAMILY HYDROLASE-LIKE, TYPE 3"/>
    <property type="match status" value="1"/>
</dbReference>
<comment type="caution">
    <text evidence="1">The sequence shown here is derived from an EMBL/GenBank/DDBJ whole genome shotgun (WGS) entry which is preliminary data.</text>
</comment>
<gene>
    <name evidence="1" type="ORF">ENM88_04055</name>
</gene>
<protein>
    <submittedName>
        <fullName evidence="1">HAD family phosphatase</fullName>
    </submittedName>
</protein>
<name>A0A7J3X716_THEPE</name>
<dbReference type="GO" id="GO:0005829">
    <property type="term" value="C:cytosol"/>
    <property type="evidence" value="ECO:0007669"/>
    <property type="project" value="TreeGrafter"/>
</dbReference>
<sequence>MHADASTSESRESSGMLCLLDYDGTLARENEPVDLRILEKLSRIKEAHNLRLVIVTARPLQNILGFISRVEIFDAFVLELGSTLYLLERNCLVLFKPVYWDDVLSAAGERLPAANKGFVLYYVDEDYYEEARAFTNEIAGKYSAELVKVGSRTYAITPPGVDKKLGVERLLAVSGWRPRSKVAVGDSPSDLPLFEVSDTKVAVGNAHPELKAKADFIAKSEYGEGVLEGILWFLEKVKTG</sequence>
<dbReference type="GO" id="GO:0000287">
    <property type="term" value="F:magnesium ion binding"/>
    <property type="evidence" value="ECO:0007669"/>
    <property type="project" value="TreeGrafter"/>
</dbReference>
<dbReference type="InterPro" id="IPR023214">
    <property type="entry name" value="HAD_sf"/>
</dbReference>
<dbReference type="PANTHER" id="PTHR10000">
    <property type="entry name" value="PHOSPHOSERINE PHOSPHATASE"/>
    <property type="match status" value="1"/>
</dbReference>
<dbReference type="InterPro" id="IPR036412">
    <property type="entry name" value="HAD-like_sf"/>
</dbReference>
<dbReference type="Pfam" id="PF08282">
    <property type="entry name" value="Hydrolase_3"/>
    <property type="match status" value="2"/>
</dbReference>
<dbReference type="GO" id="GO:0016791">
    <property type="term" value="F:phosphatase activity"/>
    <property type="evidence" value="ECO:0007669"/>
    <property type="project" value="TreeGrafter"/>
</dbReference>
<dbReference type="EMBL" id="DRZM01000128">
    <property type="protein sequence ID" value="HHP04907.1"/>
    <property type="molecule type" value="Genomic_DNA"/>
</dbReference>
<proteinExistence type="predicted"/>
<reference evidence="1" key="1">
    <citation type="journal article" date="2020" name="mSystems">
        <title>Genome- and Community-Level Interaction Insights into Carbon Utilization and Element Cycling Functions of Hydrothermarchaeota in Hydrothermal Sediment.</title>
        <authorList>
            <person name="Zhou Z."/>
            <person name="Liu Y."/>
            <person name="Xu W."/>
            <person name="Pan J."/>
            <person name="Luo Z.H."/>
            <person name="Li M."/>
        </authorList>
    </citation>
    <scope>NUCLEOTIDE SEQUENCE [LARGE SCALE GENOMIC DNA]</scope>
    <source>
        <strain evidence="1">SpSt-1125</strain>
    </source>
</reference>
<dbReference type="AlphaFoldDB" id="A0A7J3X716"/>
<dbReference type="Gene3D" id="3.40.50.1000">
    <property type="entry name" value="HAD superfamily/HAD-like"/>
    <property type="match status" value="1"/>
</dbReference>